<dbReference type="Pfam" id="PF04149">
    <property type="entry name" value="DUF397"/>
    <property type="match status" value="1"/>
</dbReference>
<evidence type="ECO:0000313" key="2">
    <source>
        <dbReference type="EMBL" id="MDT0451514.1"/>
    </source>
</evidence>
<organism evidence="2 3">
    <name type="scientific">Streptomyces hesseae</name>
    <dbReference type="NCBI Taxonomy" id="3075519"/>
    <lineage>
        <taxon>Bacteria</taxon>
        <taxon>Bacillati</taxon>
        <taxon>Actinomycetota</taxon>
        <taxon>Actinomycetes</taxon>
        <taxon>Kitasatosporales</taxon>
        <taxon>Streptomycetaceae</taxon>
        <taxon>Streptomyces</taxon>
    </lineage>
</organism>
<evidence type="ECO:0000313" key="3">
    <source>
        <dbReference type="Proteomes" id="UP001180531"/>
    </source>
</evidence>
<sequence>MSRAAHAICAQAGWFKSSYSNGTGGECLEAAFATDGTASVRDSKESGGPVLAFSCAAWGGFVTGIREGMLC</sequence>
<dbReference type="EMBL" id="JAVRFI010000013">
    <property type="protein sequence ID" value="MDT0451514.1"/>
    <property type="molecule type" value="Genomic_DNA"/>
</dbReference>
<comment type="caution">
    <text evidence="2">The sequence shown here is derived from an EMBL/GenBank/DDBJ whole genome shotgun (WGS) entry which is preliminary data.</text>
</comment>
<gene>
    <name evidence="2" type="ORF">RM609_20860</name>
</gene>
<proteinExistence type="predicted"/>
<accession>A0ABU2SUB9</accession>
<reference evidence="2" key="1">
    <citation type="submission" date="2024-05" db="EMBL/GenBank/DDBJ databases">
        <title>30 novel species of actinomycetes from the DSMZ collection.</title>
        <authorList>
            <person name="Nouioui I."/>
        </authorList>
    </citation>
    <scope>NUCLEOTIDE SEQUENCE</scope>
    <source>
        <strain evidence="2">DSM 40473</strain>
    </source>
</reference>
<dbReference type="InterPro" id="IPR007278">
    <property type="entry name" value="DUF397"/>
</dbReference>
<dbReference type="RefSeq" id="WP_311612964.1">
    <property type="nucleotide sequence ID" value="NZ_JAVRFI010000013.1"/>
</dbReference>
<feature type="domain" description="DUF397" evidence="1">
    <location>
        <begin position="12"/>
        <end position="66"/>
    </location>
</feature>
<evidence type="ECO:0000259" key="1">
    <source>
        <dbReference type="Pfam" id="PF04149"/>
    </source>
</evidence>
<name>A0ABU2SUB9_9ACTN</name>
<protein>
    <submittedName>
        <fullName evidence="2">DUF397 domain-containing protein</fullName>
    </submittedName>
</protein>
<keyword evidence="3" id="KW-1185">Reference proteome</keyword>
<dbReference type="Proteomes" id="UP001180531">
    <property type="component" value="Unassembled WGS sequence"/>
</dbReference>